<dbReference type="EMBL" id="QOIL01000001">
    <property type="protein sequence ID" value="RCG33293.1"/>
    <property type="molecule type" value="Genomic_DNA"/>
</dbReference>
<proteinExistence type="predicted"/>
<organism evidence="1 2">
    <name type="scientific">Sphaerisporangium album</name>
    <dbReference type="NCBI Taxonomy" id="509200"/>
    <lineage>
        <taxon>Bacteria</taxon>
        <taxon>Bacillati</taxon>
        <taxon>Actinomycetota</taxon>
        <taxon>Actinomycetes</taxon>
        <taxon>Streptosporangiales</taxon>
        <taxon>Streptosporangiaceae</taxon>
        <taxon>Sphaerisporangium</taxon>
    </lineage>
</organism>
<dbReference type="AlphaFoldDB" id="A0A367FS84"/>
<protein>
    <submittedName>
        <fullName evidence="1">Uncharacterized protein</fullName>
    </submittedName>
</protein>
<sequence>MTNYPCEAPPCHRPASGDARPPALPGLRVCASCRASVRRDLLRLPDLHEACAEALTSGPRAFTERVSGRRPSGISLNEAAVSARADVVAFLACWTALVADERATPGPRSSQVTRLAGFLDQHLDWLLGHPAAGSLAAEIAEVTAAARAALEPRRESRRELGSCGNPGCSLTLYAGSGPGQASEVRCEAGHVWHPREWLLLGRPLDRALLGGVADADPVSAGDAL</sequence>
<dbReference type="RefSeq" id="WP_114026956.1">
    <property type="nucleotide sequence ID" value="NZ_QOIL01000001.1"/>
</dbReference>
<dbReference type="Proteomes" id="UP000253094">
    <property type="component" value="Unassembled WGS sequence"/>
</dbReference>
<accession>A0A367FS84</accession>
<reference evidence="1 2" key="1">
    <citation type="submission" date="2018-06" db="EMBL/GenBank/DDBJ databases">
        <title>Sphaerisporangium craniellae sp. nov., isolated from a marine sponge in the South China Sea.</title>
        <authorList>
            <person name="Li L."/>
        </authorList>
    </citation>
    <scope>NUCLEOTIDE SEQUENCE [LARGE SCALE GENOMIC DNA]</scope>
    <source>
        <strain evidence="1 2">CCTCC AA 208026</strain>
    </source>
</reference>
<comment type="caution">
    <text evidence="1">The sequence shown here is derived from an EMBL/GenBank/DDBJ whole genome shotgun (WGS) entry which is preliminary data.</text>
</comment>
<gene>
    <name evidence="1" type="ORF">DQ384_02390</name>
</gene>
<keyword evidence="2" id="KW-1185">Reference proteome</keyword>
<dbReference type="OrthoDB" id="3400170at2"/>
<evidence type="ECO:0000313" key="2">
    <source>
        <dbReference type="Proteomes" id="UP000253094"/>
    </source>
</evidence>
<evidence type="ECO:0000313" key="1">
    <source>
        <dbReference type="EMBL" id="RCG33293.1"/>
    </source>
</evidence>
<name>A0A367FS84_9ACTN</name>